<dbReference type="InterPro" id="IPR018114">
    <property type="entry name" value="TRYPSIN_HIS"/>
</dbReference>
<dbReference type="SMART" id="SM00020">
    <property type="entry name" value="Tryp_SPc"/>
    <property type="match status" value="1"/>
</dbReference>
<feature type="chain" id="PRO_5040757259" description="trypsin" evidence="13">
    <location>
        <begin position="22"/>
        <end position="415"/>
    </location>
</feature>
<dbReference type="InterPro" id="IPR001314">
    <property type="entry name" value="Peptidase_S1A"/>
</dbReference>
<dbReference type="PROSITE" id="PS01186">
    <property type="entry name" value="EGF_2"/>
    <property type="match status" value="1"/>
</dbReference>
<dbReference type="CDD" id="cd00190">
    <property type="entry name" value="Tryp_SPc"/>
    <property type="match status" value="1"/>
</dbReference>
<dbReference type="InterPro" id="IPR038178">
    <property type="entry name" value="Kringle_sf"/>
</dbReference>
<dbReference type="Proteomes" id="UP001059041">
    <property type="component" value="Linkage Group LG18"/>
</dbReference>
<dbReference type="Gene3D" id="2.10.25.10">
    <property type="entry name" value="Laminin"/>
    <property type="match status" value="1"/>
</dbReference>
<evidence type="ECO:0000313" key="17">
    <source>
        <dbReference type="EMBL" id="KAI7796820.1"/>
    </source>
</evidence>
<keyword evidence="5 12" id="KW-0378">Hydrolase</keyword>
<dbReference type="SUPFAM" id="SSF57440">
    <property type="entry name" value="Kringle-like"/>
    <property type="match status" value="1"/>
</dbReference>
<evidence type="ECO:0000259" key="16">
    <source>
        <dbReference type="PROSITE" id="PS50240"/>
    </source>
</evidence>
<dbReference type="Gene3D" id="2.40.20.10">
    <property type="entry name" value="Plasminogen Kringle 4"/>
    <property type="match status" value="1"/>
</dbReference>
<dbReference type="EMBL" id="JAFHDT010000018">
    <property type="protein sequence ID" value="KAI7796820.1"/>
    <property type="molecule type" value="Genomic_DNA"/>
</dbReference>
<feature type="disulfide bond" evidence="10">
    <location>
        <begin position="55"/>
        <end position="64"/>
    </location>
</feature>
<dbReference type="GO" id="GO:0031639">
    <property type="term" value="P:plasminogen activation"/>
    <property type="evidence" value="ECO:0007669"/>
    <property type="project" value="TreeGrafter"/>
</dbReference>
<dbReference type="InterPro" id="IPR050127">
    <property type="entry name" value="Serine_Proteases_S1"/>
</dbReference>
<dbReference type="PROSITE" id="PS00022">
    <property type="entry name" value="EGF_1"/>
    <property type="match status" value="1"/>
</dbReference>
<dbReference type="GO" id="GO:0033628">
    <property type="term" value="P:regulation of cell adhesion mediated by integrin"/>
    <property type="evidence" value="ECO:0007669"/>
    <property type="project" value="TreeGrafter"/>
</dbReference>
<evidence type="ECO:0000256" key="12">
    <source>
        <dbReference type="RuleBase" id="RU363034"/>
    </source>
</evidence>
<evidence type="ECO:0000256" key="8">
    <source>
        <dbReference type="ARBA" id="ARBA00036320"/>
    </source>
</evidence>
<evidence type="ECO:0000256" key="13">
    <source>
        <dbReference type="SAM" id="SignalP"/>
    </source>
</evidence>
<evidence type="ECO:0000256" key="2">
    <source>
        <dbReference type="ARBA" id="ARBA00022525"/>
    </source>
</evidence>
<accession>A0A9W7TGJ4</accession>
<comment type="catalytic activity">
    <reaction evidence="8">
        <text>Preferential cleavage: Arg-|-Xaa, Lys-|-Xaa.</text>
        <dbReference type="EC" id="3.4.21.4"/>
    </reaction>
</comment>
<feature type="signal peptide" evidence="13">
    <location>
        <begin position="1"/>
        <end position="21"/>
    </location>
</feature>
<dbReference type="AlphaFoldDB" id="A0A9W7TGJ4"/>
<dbReference type="InterPro" id="IPR000742">
    <property type="entry name" value="EGF"/>
</dbReference>
<evidence type="ECO:0000256" key="6">
    <source>
        <dbReference type="ARBA" id="ARBA00022825"/>
    </source>
</evidence>
<dbReference type="PROSITE" id="PS00134">
    <property type="entry name" value="TRYPSIN_HIS"/>
    <property type="match status" value="1"/>
</dbReference>
<organism evidence="17 18">
    <name type="scientific">Triplophysa rosa</name>
    <name type="common">Cave loach</name>
    <dbReference type="NCBI Taxonomy" id="992332"/>
    <lineage>
        <taxon>Eukaryota</taxon>
        <taxon>Metazoa</taxon>
        <taxon>Chordata</taxon>
        <taxon>Craniata</taxon>
        <taxon>Vertebrata</taxon>
        <taxon>Euteleostomi</taxon>
        <taxon>Actinopterygii</taxon>
        <taxon>Neopterygii</taxon>
        <taxon>Teleostei</taxon>
        <taxon>Ostariophysi</taxon>
        <taxon>Cypriniformes</taxon>
        <taxon>Nemacheilidae</taxon>
        <taxon>Triplophysa</taxon>
    </lineage>
</organism>
<comment type="caution">
    <text evidence="10">Lacks conserved residue(s) required for the propagation of feature annotation.</text>
</comment>
<dbReference type="InterPro" id="IPR033116">
    <property type="entry name" value="TRYPSIN_SER"/>
</dbReference>
<evidence type="ECO:0000256" key="9">
    <source>
        <dbReference type="ARBA" id="ARBA00038868"/>
    </source>
</evidence>
<evidence type="ECO:0000256" key="11">
    <source>
        <dbReference type="PROSITE-ProRule" id="PRU00121"/>
    </source>
</evidence>
<feature type="domain" description="Peptidase S1" evidence="16">
    <location>
        <begin position="155"/>
        <end position="404"/>
    </location>
</feature>
<gene>
    <name evidence="17" type="ORF">IRJ41_007118</name>
</gene>
<keyword evidence="10" id="KW-0245">EGF-like domain</keyword>
<keyword evidence="13" id="KW-0732">Signal</keyword>
<evidence type="ECO:0000313" key="18">
    <source>
        <dbReference type="Proteomes" id="UP001059041"/>
    </source>
</evidence>
<sequence>MARFFMLSLILVLSAITVCRAQKIHYSHHHTKPDVGCLNGGRSVSLHSGFTFCLCPDGYMGSSCEKGTYSDSCLDGNGELYRGSVSQSETGRECLPNPDHSSKPWCYVQTRFGIIEEDCDIPRCTNHGADVSPVRPTVSQSDLQCGVKEESVMKVVGGALSTVQRHPWMAAVFTRRSQSQTPVFMCGGSLISPCWVLTAAHCFPRGSRTNKNQLSVFLGKNTINETDLQREQKFRVSEVIIHEHFDNTDGNFNNDIALLKIHSSNGECARESRSVKPVCIPDPELSLDDGTSCDVTGYGKEREGSWHYSRHLREAKVDVLSHDLCSSKTYYGNMMTDNMLCAGSKDWSTDTCKGDSGGPLVCAVGGRAFQYGVVSWGEGCSRELRPGVYTKVSNYYHWIQEKTGLSSLTATSAHL</sequence>
<dbReference type="PANTHER" id="PTHR24264:SF63">
    <property type="entry name" value="PLASMINOGEN ACTIVATOR, UROKINASE B"/>
    <property type="match status" value="1"/>
</dbReference>
<dbReference type="Pfam" id="PF00089">
    <property type="entry name" value="Trypsin"/>
    <property type="match status" value="1"/>
</dbReference>
<dbReference type="InterPro" id="IPR001254">
    <property type="entry name" value="Trypsin_dom"/>
</dbReference>
<evidence type="ECO:0000259" key="15">
    <source>
        <dbReference type="PROSITE" id="PS50070"/>
    </source>
</evidence>
<evidence type="ECO:0000256" key="5">
    <source>
        <dbReference type="ARBA" id="ARBA00022801"/>
    </source>
</evidence>
<evidence type="ECO:0000256" key="1">
    <source>
        <dbReference type="ARBA" id="ARBA00004239"/>
    </source>
</evidence>
<dbReference type="SUPFAM" id="SSF50494">
    <property type="entry name" value="Trypsin-like serine proteases"/>
    <property type="match status" value="1"/>
</dbReference>
<feature type="domain" description="EGF-like" evidence="14">
    <location>
        <begin position="27"/>
        <end position="65"/>
    </location>
</feature>
<dbReference type="Gene3D" id="2.40.10.10">
    <property type="entry name" value="Trypsin-like serine proteases"/>
    <property type="match status" value="2"/>
</dbReference>
<dbReference type="InterPro" id="IPR009003">
    <property type="entry name" value="Peptidase_S1_PA"/>
</dbReference>
<dbReference type="PROSITE" id="PS50026">
    <property type="entry name" value="EGF_3"/>
    <property type="match status" value="1"/>
</dbReference>
<dbReference type="FunFam" id="2.40.10.10:FF:000003">
    <property type="entry name" value="Transmembrane serine protease 3"/>
    <property type="match status" value="1"/>
</dbReference>
<dbReference type="InterPro" id="IPR013806">
    <property type="entry name" value="Kringle-like"/>
</dbReference>
<comment type="caution">
    <text evidence="17">The sequence shown here is derived from an EMBL/GenBank/DDBJ whole genome shotgun (WGS) entry which is preliminary data.</text>
</comment>
<feature type="domain" description="Kringle" evidence="15">
    <location>
        <begin position="72"/>
        <end position="124"/>
    </location>
</feature>
<dbReference type="PROSITE" id="PS50240">
    <property type="entry name" value="TRYPSIN_DOM"/>
    <property type="match status" value="1"/>
</dbReference>
<reference evidence="17" key="1">
    <citation type="submission" date="2021-02" db="EMBL/GenBank/DDBJ databases">
        <title>Comparative genomics reveals that relaxation of natural selection precedes convergent phenotypic evolution of cavefish.</title>
        <authorList>
            <person name="Peng Z."/>
        </authorList>
    </citation>
    <scope>NUCLEOTIDE SEQUENCE</scope>
    <source>
        <tissue evidence="17">Muscle</tissue>
    </source>
</reference>
<keyword evidence="2" id="KW-0964">Secreted</keyword>
<keyword evidence="4 12" id="KW-0645">Protease</keyword>
<dbReference type="GO" id="GO:0004252">
    <property type="term" value="F:serine-type endopeptidase activity"/>
    <property type="evidence" value="ECO:0007669"/>
    <property type="project" value="UniProtKB-EC"/>
</dbReference>
<evidence type="ECO:0000256" key="7">
    <source>
        <dbReference type="ARBA" id="ARBA00023157"/>
    </source>
</evidence>
<evidence type="ECO:0000256" key="3">
    <source>
        <dbReference type="ARBA" id="ARBA00022572"/>
    </source>
</evidence>
<evidence type="ECO:0000259" key="14">
    <source>
        <dbReference type="PROSITE" id="PS50026"/>
    </source>
</evidence>
<dbReference type="InterPro" id="IPR000001">
    <property type="entry name" value="Kringle"/>
</dbReference>
<comment type="subcellular location">
    <subcellularLocation>
        <location evidence="1">Secreted</location>
        <location evidence="1">Extracellular space</location>
    </subcellularLocation>
</comment>
<dbReference type="SMART" id="SM00130">
    <property type="entry name" value="KR"/>
    <property type="match status" value="1"/>
</dbReference>
<dbReference type="InterPro" id="IPR043504">
    <property type="entry name" value="Peptidase_S1_PA_chymotrypsin"/>
</dbReference>
<dbReference type="PROSITE" id="PS50070">
    <property type="entry name" value="KRINGLE_2"/>
    <property type="match status" value="1"/>
</dbReference>
<protein>
    <recommendedName>
        <fullName evidence="9">trypsin</fullName>
        <ecNumber evidence="9">3.4.21.4</ecNumber>
    </recommendedName>
</protein>
<proteinExistence type="predicted"/>
<dbReference type="CDD" id="cd00054">
    <property type="entry name" value="EGF_CA"/>
    <property type="match status" value="1"/>
</dbReference>
<dbReference type="EC" id="3.4.21.4" evidence="9"/>
<keyword evidence="7 10" id="KW-1015">Disulfide bond</keyword>
<keyword evidence="6 12" id="KW-0720">Serine protease</keyword>
<evidence type="ECO:0000256" key="10">
    <source>
        <dbReference type="PROSITE-ProRule" id="PRU00076"/>
    </source>
</evidence>
<dbReference type="PANTHER" id="PTHR24264">
    <property type="entry name" value="TRYPSIN-RELATED"/>
    <property type="match status" value="1"/>
</dbReference>
<dbReference type="PROSITE" id="PS00135">
    <property type="entry name" value="TRYPSIN_SER"/>
    <property type="match status" value="1"/>
</dbReference>
<keyword evidence="3 11" id="KW-0420">Kringle</keyword>
<evidence type="ECO:0000256" key="4">
    <source>
        <dbReference type="ARBA" id="ARBA00022670"/>
    </source>
</evidence>
<dbReference type="PRINTS" id="PR00722">
    <property type="entry name" value="CHYMOTRYPSIN"/>
</dbReference>
<keyword evidence="18" id="KW-1185">Reference proteome</keyword>
<name>A0A9W7TGJ4_TRIRA</name>
<dbReference type="GO" id="GO:0005615">
    <property type="term" value="C:extracellular space"/>
    <property type="evidence" value="ECO:0007669"/>
    <property type="project" value="TreeGrafter"/>
</dbReference>